<dbReference type="InterPro" id="IPR051289">
    <property type="entry name" value="LAGLIDADG_Endonuclease"/>
</dbReference>
<dbReference type="PANTHER" id="PTHR36181">
    <property type="entry name" value="INTRON-ENCODED ENDONUCLEASE AI3-RELATED"/>
    <property type="match status" value="1"/>
</dbReference>
<keyword evidence="2" id="KW-0378">Hydrolase</keyword>
<dbReference type="SUPFAM" id="SSF55608">
    <property type="entry name" value="Homing endonucleases"/>
    <property type="match status" value="2"/>
</dbReference>
<gene>
    <name evidence="2" type="primary">orf245</name>
</gene>
<dbReference type="EMBL" id="KF060941">
    <property type="protein sequence ID" value="AGZ90314.1"/>
    <property type="molecule type" value="Genomic_DNA"/>
</dbReference>
<name>U5YE01_9VIRI</name>
<keyword evidence="2" id="KW-0540">Nuclease</keyword>
<keyword evidence="2" id="KW-0255">Endonuclease</keyword>
<evidence type="ECO:0000259" key="1">
    <source>
        <dbReference type="Pfam" id="PF00961"/>
    </source>
</evidence>
<evidence type="ECO:0000313" key="2">
    <source>
        <dbReference type="EMBL" id="AGZ90314.1"/>
    </source>
</evidence>
<protein>
    <submittedName>
        <fullName evidence="2">Putative LAGLIDADG homing endonuclease</fullName>
    </submittedName>
</protein>
<dbReference type="AlphaFoldDB" id="U5YE01"/>
<dbReference type="Gene3D" id="3.10.28.10">
    <property type="entry name" value="Homing endonucleases"/>
    <property type="match status" value="2"/>
</dbReference>
<accession>U5YE01</accession>
<sequence length="245" mass="27747">MIPITTYSITGFTEADGNFYVKISKSKQHKNKYRIKLIFNRTQDQKSLSVLHEIKNFWKAGFVTKNPFERDNCHKFIVNSHKHIFKKGIPHFTKFALERKSCTEAADTRGDALHMGIHSHSCGCACPSTGNTKHLSESKSISVSAGATSGSNRLQSDFITGLFDGDGSFFISFRTNGKISPHFTCGANGDEVLLKKLQSFFDCGHIYKINETYSRWVVNDLRSICTKRIPHFSIYELRTSKKTIF</sequence>
<geneLocation type="mitochondrion" evidence="2"/>
<organism evidence="2">
    <name type="scientific">Entransia fimbriata</name>
    <dbReference type="NCBI Taxonomy" id="130991"/>
    <lineage>
        <taxon>Eukaryota</taxon>
        <taxon>Viridiplantae</taxon>
        <taxon>Streptophyta</taxon>
        <taxon>Klebsormidiophyceae</taxon>
        <taxon>Entransiales</taxon>
        <taxon>Entransiaceae</taxon>
        <taxon>Entransia</taxon>
    </lineage>
</organism>
<feature type="domain" description="Homing endonuclease LAGLIDADG" evidence="1">
    <location>
        <begin position="9"/>
        <end position="98"/>
    </location>
</feature>
<dbReference type="RefSeq" id="YP_008816051.1">
    <property type="nucleotide sequence ID" value="NC_022861.1"/>
</dbReference>
<dbReference type="InterPro" id="IPR004860">
    <property type="entry name" value="LAGLIDADG_dom"/>
</dbReference>
<dbReference type="Pfam" id="PF00961">
    <property type="entry name" value="LAGLIDADG_1"/>
    <property type="match status" value="2"/>
</dbReference>
<proteinExistence type="predicted"/>
<dbReference type="GeneID" id="17675382"/>
<dbReference type="PANTHER" id="PTHR36181:SF3">
    <property type="entry name" value="INTRON-ENCODED DNA ENDONUCLEASE AI5 BETA"/>
    <property type="match status" value="1"/>
</dbReference>
<reference evidence="2" key="1">
    <citation type="journal article" date="2013" name="Genome Biol. Evol.">
        <title>Tracing the evolution of streptophyte algae and their mitochondrial genome.</title>
        <authorList>
            <person name="Turmel M."/>
            <person name="Otis C."/>
            <person name="Lemieux C."/>
        </authorList>
    </citation>
    <scope>NUCLEOTIDE SEQUENCE</scope>
</reference>
<dbReference type="GO" id="GO:0004519">
    <property type="term" value="F:endonuclease activity"/>
    <property type="evidence" value="ECO:0007669"/>
    <property type="project" value="UniProtKB-KW"/>
</dbReference>
<dbReference type="GO" id="GO:0005739">
    <property type="term" value="C:mitochondrion"/>
    <property type="evidence" value="ECO:0007669"/>
    <property type="project" value="UniProtKB-ARBA"/>
</dbReference>
<keyword evidence="2" id="KW-0496">Mitochondrion</keyword>
<dbReference type="InterPro" id="IPR027434">
    <property type="entry name" value="Homing_endonucl"/>
</dbReference>
<feature type="domain" description="Homing endonuclease LAGLIDADG" evidence="1">
    <location>
        <begin position="159"/>
        <end position="243"/>
    </location>
</feature>